<dbReference type="EMBL" id="CP034159">
    <property type="protein sequence ID" value="AZI33947.1"/>
    <property type="molecule type" value="Genomic_DNA"/>
</dbReference>
<keyword evidence="1" id="KW-1133">Transmembrane helix</keyword>
<feature type="transmembrane region" description="Helical" evidence="1">
    <location>
        <begin position="50"/>
        <end position="71"/>
    </location>
</feature>
<feature type="domain" description="YdbS-like PH" evidence="2">
    <location>
        <begin position="73"/>
        <end position="132"/>
    </location>
</feature>
<proteinExistence type="predicted"/>
<gene>
    <name evidence="3" type="ORF">EIB73_12455</name>
</gene>
<protein>
    <submittedName>
        <fullName evidence="3">PH domain-containing protein</fullName>
    </submittedName>
</protein>
<dbReference type="RefSeq" id="WP_125025583.1">
    <property type="nucleotide sequence ID" value="NZ_CP034159.1"/>
</dbReference>
<dbReference type="Proteomes" id="UP000270185">
    <property type="component" value="Chromosome"/>
</dbReference>
<dbReference type="InterPro" id="IPR005182">
    <property type="entry name" value="YdbS-like_PH"/>
</dbReference>
<dbReference type="PANTHER" id="PTHR37938:SF1">
    <property type="entry name" value="BLL0215 PROTEIN"/>
    <property type="match status" value="1"/>
</dbReference>
<dbReference type="Pfam" id="PF03703">
    <property type="entry name" value="bPH_2"/>
    <property type="match status" value="1"/>
</dbReference>
<sequence length="148" mass="16530">MNNLLNSSFQSERHSKILYTAKKHWISLVIPIIYILVGLVGIVFTSFGVGFLKLIGLGLLYLLYKGIVAILKYINTKIYLTEDHLTVTYGILGKSVNDIPLNKLEAVILTQNFLGRILNFGTLTASTGDVTQAYVIKNPMELRSKIIK</sequence>
<dbReference type="PANTHER" id="PTHR37938">
    <property type="entry name" value="BLL0215 PROTEIN"/>
    <property type="match status" value="1"/>
</dbReference>
<keyword evidence="1" id="KW-0472">Membrane</keyword>
<evidence type="ECO:0000256" key="1">
    <source>
        <dbReference type="SAM" id="Phobius"/>
    </source>
</evidence>
<dbReference type="KEGG" id="ccas:EIB73_12455"/>
<keyword evidence="1" id="KW-0812">Transmembrane</keyword>
<keyword evidence="4" id="KW-1185">Reference proteome</keyword>
<accession>A0A3G8XQA6</accession>
<evidence type="ECO:0000313" key="3">
    <source>
        <dbReference type="EMBL" id="AZI33947.1"/>
    </source>
</evidence>
<organism evidence="3 4">
    <name type="scientific">Kaistella carnis</name>
    <dbReference type="NCBI Taxonomy" id="1241979"/>
    <lineage>
        <taxon>Bacteria</taxon>
        <taxon>Pseudomonadati</taxon>
        <taxon>Bacteroidota</taxon>
        <taxon>Flavobacteriia</taxon>
        <taxon>Flavobacteriales</taxon>
        <taxon>Weeksellaceae</taxon>
        <taxon>Chryseobacterium group</taxon>
        <taxon>Kaistella</taxon>
    </lineage>
</organism>
<name>A0A3G8XQA6_9FLAO</name>
<dbReference type="OrthoDB" id="1264018at2"/>
<evidence type="ECO:0000259" key="2">
    <source>
        <dbReference type="Pfam" id="PF03703"/>
    </source>
</evidence>
<evidence type="ECO:0000313" key="4">
    <source>
        <dbReference type="Proteomes" id="UP000270185"/>
    </source>
</evidence>
<feature type="transmembrane region" description="Helical" evidence="1">
    <location>
        <begin position="25"/>
        <end position="44"/>
    </location>
</feature>
<reference evidence="4" key="1">
    <citation type="submission" date="2018-11" db="EMBL/GenBank/DDBJ databases">
        <title>Proposal to divide the Flavobacteriaceae and reorganize its genera based on Amino Acid Identity values calculated from whole genome sequences.</title>
        <authorList>
            <person name="Nicholson A.C."/>
            <person name="Gulvik C.A."/>
            <person name="Whitney A.M."/>
            <person name="Humrighouse B.W."/>
            <person name="Bell M."/>
            <person name="Holmes B."/>
            <person name="Steigerwalt A.G."/>
            <person name="Villarma A."/>
            <person name="Sheth M."/>
            <person name="Batra D."/>
            <person name="Pryor J."/>
            <person name="Bernardet J.-F."/>
            <person name="Hugo C."/>
            <person name="Kampfer P."/>
            <person name="Newman J.D."/>
            <person name="McQuiston J.R."/>
        </authorList>
    </citation>
    <scope>NUCLEOTIDE SEQUENCE [LARGE SCALE GENOMIC DNA]</scope>
    <source>
        <strain evidence="4">G0081</strain>
    </source>
</reference>
<dbReference type="AlphaFoldDB" id="A0A3G8XQA6"/>